<dbReference type="RefSeq" id="WP_183671784.1">
    <property type="nucleotide sequence ID" value="NZ_BMPB01000011.1"/>
</dbReference>
<dbReference type="Pfam" id="PF16344">
    <property type="entry name" value="FecR_C"/>
    <property type="match status" value="1"/>
</dbReference>
<dbReference type="PIRSF" id="PIRSF018266">
    <property type="entry name" value="FecR"/>
    <property type="match status" value="1"/>
</dbReference>
<dbReference type="EMBL" id="JACHOC010000008">
    <property type="protein sequence ID" value="MBB4623909.1"/>
    <property type="molecule type" value="Genomic_DNA"/>
</dbReference>
<feature type="transmembrane region" description="Helical" evidence="1">
    <location>
        <begin position="83"/>
        <end position="104"/>
    </location>
</feature>
<comment type="caution">
    <text evidence="4">The sequence shown here is derived from an EMBL/GenBank/DDBJ whole genome shotgun (WGS) entry which is preliminary data.</text>
</comment>
<reference evidence="4 5" key="1">
    <citation type="submission" date="2020-08" db="EMBL/GenBank/DDBJ databases">
        <title>Genomic Encyclopedia of Type Strains, Phase IV (KMG-IV): sequencing the most valuable type-strain genomes for metagenomic binning, comparative biology and taxonomic classification.</title>
        <authorList>
            <person name="Goeker M."/>
        </authorList>
    </citation>
    <scope>NUCLEOTIDE SEQUENCE [LARGE SCALE GENOMIC DNA]</scope>
    <source>
        <strain evidence="4 5">DSM 102983</strain>
    </source>
</reference>
<sequence>MSENNINIVEELLPRYCDGNVSAEEKEKVEIWIRQSEEHYKIAQQIQLIYLASDTIAIMDQVNTDNALDKVDGRIRRSQLKTLFMWGQRVAAILFIPLLAAYLLEVLIPEKRDIRMLEVRTNPGMTTSLTLPDGTKVNLNSESSLVYPETFDGDLRSVRLEGEAFFEVVKNPEKRFVVTTPHNARVEVLGTSFNMEAFKWDSIVSTTLISGKVAFISRSGQVNMKPGEKLVYNIQADRASIYQTNGEAEISWKNGMIIFRKTPFEEALRMLTKRFNVDFVVSNNKYVKDFYTGSFTNHRLEQILDIFNASSGIKWRYIPSENQLDRKSKVEIY</sequence>
<keyword evidence="5" id="KW-1185">Reference proteome</keyword>
<evidence type="ECO:0000256" key="1">
    <source>
        <dbReference type="SAM" id="Phobius"/>
    </source>
</evidence>
<evidence type="ECO:0000259" key="2">
    <source>
        <dbReference type="Pfam" id="PF04773"/>
    </source>
</evidence>
<accession>A0ABR6KSW3</accession>
<dbReference type="PANTHER" id="PTHR30273">
    <property type="entry name" value="PERIPLASMIC SIGNAL SENSOR AND SIGMA FACTOR ACTIVATOR FECR-RELATED"/>
    <property type="match status" value="1"/>
</dbReference>
<dbReference type="Proteomes" id="UP000533637">
    <property type="component" value="Unassembled WGS sequence"/>
</dbReference>
<proteinExistence type="predicted"/>
<evidence type="ECO:0000313" key="4">
    <source>
        <dbReference type="EMBL" id="MBB4623909.1"/>
    </source>
</evidence>
<name>A0ABR6KSW3_9BACT</name>
<dbReference type="Gene3D" id="3.55.50.30">
    <property type="match status" value="1"/>
</dbReference>
<feature type="domain" description="FecR protein" evidence="2">
    <location>
        <begin position="119"/>
        <end position="213"/>
    </location>
</feature>
<dbReference type="InterPro" id="IPR012373">
    <property type="entry name" value="Ferrdict_sens_TM"/>
</dbReference>
<keyword evidence="1" id="KW-0812">Transmembrane</keyword>
<gene>
    <name evidence="4" type="ORF">GGQ57_003833</name>
</gene>
<keyword evidence="1" id="KW-1133">Transmembrane helix</keyword>
<evidence type="ECO:0000313" key="5">
    <source>
        <dbReference type="Proteomes" id="UP000533637"/>
    </source>
</evidence>
<keyword evidence="1" id="KW-0472">Membrane</keyword>
<dbReference type="Gene3D" id="2.60.120.1440">
    <property type="match status" value="1"/>
</dbReference>
<dbReference type="PANTHER" id="PTHR30273:SF2">
    <property type="entry name" value="PROTEIN FECR"/>
    <property type="match status" value="1"/>
</dbReference>
<dbReference type="InterPro" id="IPR006860">
    <property type="entry name" value="FecR"/>
</dbReference>
<dbReference type="Pfam" id="PF04773">
    <property type="entry name" value="FecR"/>
    <property type="match status" value="1"/>
</dbReference>
<dbReference type="InterPro" id="IPR032508">
    <property type="entry name" value="FecR_C"/>
</dbReference>
<organism evidence="4 5">
    <name type="scientific">Parabacteroides faecis</name>
    <dbReference type="NCBI Taxonomy" id="1217282"/>
    <lineage>
        <taxon>Bacteria</taxon>
        <taxon>Pseudomonadati</taxon>
        <taxon>Bacteroidota</taxon>
        <taxon>Bacteroidia</taxon>
        <taxon>Bacteroidales</taxon>
        <taxon>Tannerellaceae</taxon>
        <taxon>Parabacteroides</taxon>
    </lineage>
</organism>
<evidence type="ECO:0000259" key="3">
    <source>
        <dbReference type="Pfam" id="PF16344"/>
    </source>
</evidence>
<feature type="domain" description="Protein FecR C-terminal" evidence="3">
    <location>
        <begin position="257"/>
        <end position="318"/>
    </location>
</feature>
<protein>
    <submittedName>
        <fullName evidence="4">Ferric-dicitrate binding protein FerR (Iron transport regulator)</fullName>
    </submittedName>
</protein>